<keyword evidence="5 12" id="KW-0235">DNA replication</keyword>
<dbReference type="Pfam" id="PF00136">
    <property type="entry name" value="DNA_pol_B"/>
    <property type="match status" value="1"/>
</dbReference>
<dbReference type="Gene3D" id="3.90.1600.10">
    <property type="entry name" value="Palm domain of DNA polymerase"/>
    <property type="match status" value="2"/>
</dbReference>
<dbReference type="SMART" id="SM00486">
    <property type="entry name" value="POLBc"/>
    <property type="match status" value="1"/>
</dbReference>
<feature type="region of interest" description="Disordered" evidence="13">
    <location>
        <begin position="94"/>
        <end position="125"/>
    </location>
</feature>
<feature type="domain" description="DNA polymerase alpha catalytic subunit N-terminal" evidence="17">
    <location>
        <begin position="25"/>
        <end position="87"/>
    </location>
</feature>
<dbReference type="CDD" id="cd05776">
    <property type="entry name" value="DNA_polB_alpha_exo"/>
    <property type="match status" value="1"/>
</dbReference>
<evidence type="ECO:0000256" key="6">
    <source>
        <dbReference type="ARBA" id="ARBA00022723"/>
    </source>
</evidence>
<dbReference type="Proteomes" id="UP001217089">
    <property type="component" value="Unassembled WGS sequence"/>
</dbReference>
<comment type="subcellular location">
    <subcellularLocation>
        <location evidence="1">Nucleus</location>
    </subcellularLocation>
</comment>
<feature type="region of interest" description="Disordered" evidence="13">
    <location>
        <begin position="841"/>
        <end position="863"/>
    </location>
</feature>
<keyword evidence="4 12" id="KW-0548">Nucleotidyltransferase</keyword>
<evidence type="ECO:0000256" key="11">
    <source>
        <dbReference type="ARBA" id="ARBA00023242"/>
    </source>
</evidence>
<dbReference type="InterPro" id="IPR043502">
    <property type="entry name" value="DNA/RNA_pol_sf"/>
</dbReference>
<evidence type="ECO:0000256" key="2">
    <source>
        <dbReference type="ARBA" id="ARBA00005755"/>
    </source>
</evidence>
<dbReference type="InterPro" id="IPR006134">
    <property type="entry name" value="DNA-dir_DNA_pol_B_multi_dom"/>
</dbReference>
<proteinExistence type="inferred from homology"/>
<evidence type="ECO:0000256" key="9">
    <source>
        <dbReference type="ARBA" id="ARBA00022932"/>
    </source>
</evidence>
<keyword evidence="3 12" id="KW-0808">Transferase</keyword>
<dbReference type="EMBL" id="JARBDR010000640">
    <property type="protein sequence ID" value="KAJ8309966.1"/>
    <property type="molecule type" value="Genomic_DNA"/>
</dbReference>
<dbReference type="Gene3D" id="3.30.70.2820">
    <property type="match status" value="1"/>
</dbReference>
<dbReference type="Pfam" id="PF03104">
    <property type="entry name" value="DNA_pol_B_exo1"/>
    <property type="match status" value="1"/>
</dbReference>
<evidence type="ECO:0000256" key="8">
    <source>
        <dbReference type="ARBA" id="ARBA00022833"/>
    </source>
</evidence>
<dbReference type="InterPro" id="IPR036397">
    <property type="entry name" value="RNaseH_sf"/>
</dbReference>
<feature type="region of interest" description="Disordered" evidence="13">
    <location>
        <begin position="772"/>
        <end position="795"/>
    </location>
</feature>
<evidence type="ECO:0000256" key="3">
    <source>
        <dbReference type="ARBA" id="ARBA00022679"/>
    </source>
</evidence>
<dbReference type="Pfam" id="PF12254">
    <property type="entry name" value="DNA_pol_alpha_N"/>
    <property type="match status" value="1"/>
</dbReference>
<evidence type="ECO:0000256" key="12">
    <source>
        <dbReference type="RuleBase" id="RU000442"/>
    </source>
</evidence>
<dbReference type="InterPro" id="IPR017964">
    <property type="entry name" value="DNA-dir_DNA_pol_B_CS"/>
</dbReference>
<dbReference type="NCBIfam" id="TIGR00592">
    <property type="entry name" value="pol2"/>
    <property type="match status" value="1"/>
</dbReference>
<dbReference type="CDD" id="cd05532">
    <property type="entry name" value="POLBc_alpha"/>
    <property type="match status" value="1"/>
</dbReference>
<feature type="domain" description="DNA-directed DNA polymerase family B multifunctional" evidence="14">
    <location>
        <begin position="751"/>
        <end position="1172"/>
    </location>
</feature>
<organism evidence="18 19">
    <name type="scientific">Tegillarca granosa</name>
    <name type="common">Malaysian cockle</name>
    <name type="synonym">Anadara granosa</name>
    <dbReference type="NCBI Taxonomy" id="220873"/>
    <lineage>
        <taxon>Eukaryota</taxon>
        <taxon>Metazoa</taxon>
        <taxon>Spiralia</taxon>
        <taxon>Lophotrochozoa</taxon>
        <taxon>Mollusca</taxon>
        <taxon>Bivalvia</taxon>
        <taxon>Autobranchia</taxon>
        <taxon>Pteriomorphia</taxon>
        <taxon>Arcoida</taxon>
        <taxon>Arcoidea</taxon>
        <taxon>Arcidae</taxon>
        <taxon>Tegillarca</taxon>
    </lineage>
</organism>
<feature type="region of interest" description="Disordered" evidence="13">
    <location>
        <begin position="163"/>
        <end position="248"/>
    </location>
</feature>
<dbReference type="SUPFAM" id="SSF53098">
    <property type="entry name" value="Ribonuclease H-like"/>
    <property type="match status" value="1"/>
</dbReference>
<dbReference type="InterPro" id="IPR006133">
    <property type="entry name" value="DNA-dir_DNA_pol_B_exonuc"/>
</dbReference>
<dbReference type="Gene3D" id="3.30.420.10">
    <property type="entry name" value="Ribonuclease H-like superfamily/Ribonuclease H"/>
    <property type="match status" value="1"/>
</dbReference>
<dbReference type="SUPFAM" id="SSF90234">
    <property type="entry name" value="Zinc finger domain of DNA polymerase-alpha"/>
    <property type="match status" value="1"/>
</dbReference>
<dbReference type="EC" id="2.7.7.7" evidence="12"/>
<dbReference type="InterPro" id="IPR042087">
    <property type="entry name" value="DNA_pol_B_thumb"/>
</dbReference>
<dbReference type="InterPro" id="IPR006172">
    <property type="entry name" value="DNA-dir_DNA_pol_B"/>
</dbReference>
<keyword evidence="6" id="KW-0479">Metal-binding</keyword>
<dbReference type="PROSITE" id="PS00116">
    <property type="entry name" value="DNA_POLYMERASE_B"/>
    <property type="match status" value="1"/>
</dbReference>
<evidence type="ECO:0000256" key="1">
    <source>
        <dbReference type="ARBA" id="ARBA00004123"/>
    </source>
</evidence>
<feature type="compositionally biased region" description="Pro residues" evidence="13">
    <location>
        <begin position="195"/>
        <end position="205"/>
    </location>
</feature>
<dbReference type="InterPro" id="IPR015088">
    <property type="entry name" value="Znf_DNA-dir_DNA_pol_B_alpha"/>
</dbReference>
<keyword evidence="7" id="KW-0863">Zinc-finger</keyword>
<evidence type="ECO:0000256" key="4">
    <source>
        <dbReference type="ARBA" id="ARBA00022695"/>
    </source>
</evidence>
<feature type="compositionally biased region" description="Acidic residues" evidence="13">
    <location>
        <begin position="848"/>
        <end position="863"/>
    </location>
</feature>
<keyword evidence="11" id="KW-0539">Nucleus</keyword>
<evidence type="ECO:0000313" key="18">
    <source>
        <dbReference type="EMBL" id="KAJ8309966.1"/>
    </source>
</evidence>
<evidence type="ECO:0000313" key="19">
    <source>
        <dbReference type="Proteomes" id="UP001217089"/>
    </source>
</evidence>
<evidence type="ECO:0000256" key="10">
    <source>
        <dbReference type="ARBA" id="ARBA00023125"/>
    </source>
</evidence>
<reference evidence="18 19" key="1">
    <citation type="submission" date="2022-12" db="EMBL/GenBank/DDBJ databases">
        <title>Chromosome-level genome of Tegillarca granosa.</title>
        <authorList>
            <person name="Kim J."/>
        </authorList>
    </citation>
    <scope>NUCLEOTIDE SEQUENCE [LARGE SCALE GENOMIC DNA]</scope>
    <source>
        <strain evidence="18">Teg-2019</strain>
        <tissue evidence="18">Adductor muscle</tissue>
    </source>
</reference>
<keyword evidence="8" id="KW-0862">Zinc</keyword>
<dbReference type="PANTHER" id="PTHR45861">
    <property type="entry name" value="DNA POLYMERASE ALPHA CATALYTIC SUBUNIT"/>
    <property type="match status" value="1"/>
</dbReference>
<protein>
    <recommendedName>
        <fullName evidence="12">DNA polymerase</fullName>
        <ecNumber evidence="12">2.7.7.7</ecNumber>
    </recommendedName>
</protein>
<keyword evidence="9 12" id="KW-0239">DNA-directed DNA polymerase</keyword>
<dbReference type="InterPro" id="IPR024647">
    <property type="entry name" value="DNA_pol_a_cat_su_N"/>
</dbReference>
<comment type="similarity">
    <text evidence="2 12">Belongs to the DNA polymerase type-B family.</text>
</comment>
<dbReference type="PANTHER" id="PTHR45861:SF1">
    <property type="entry name" value="DNA POLYMERASE ALPHA CATALYTIC SUBUNIT"/>
    <property type="match status" value="1"/>
</dbReference>
<dbReference type="PRINTS" id="PR00106">
    <property type="entry name" value="DNAPOLB"/>
</dbReference>
<dbReference type="Gene3D" id="1.10.3200.20">
    <property type="entry name" value="DNA Polymerase alpha, zinc finger"/>
    <property type="match status" value="1"/>
</dbReference>
<dbReference type="Gene3D" id="1.10.132.60">
    <property type="entry name" value="DNA polymerase family B, C-terminal domain"/>
    <property type="match status" value="1"/>
</dbReference>
<comment type="catalytic activity">
    <reaction evidence="12">
        <text>DNA(n) + a 2'-deoxyribonucleoside 5'-triphosphate = DNA(n+1) + diphosphate</text>
        <dbReference type="Rhea" id="RHEA:22508"/>
        <dbReference type="Rhea" id="RHEA-COMP:17339"/>
        <dbReference type="Rhea" id="RHEA-COMP:17340"/>
        <dbReference type="ChEBI" id="CHEBI:33019"/>
        <dbReference type="ChEBI" id="CHEBI:61560"/>
        <dbReference type="ChEBI" id="CHEBI:173112"/>
        <dbReference type="EC" id="2.7.7.7"/>
    </reaction>
</comment>
<dbReference type="InterPro" id="IPR038256">
    <property type="entry name" value="Pol_alpha_znc_sf"/>
</dbReference>
<sequence>MSDDSIARGRSRRTKTDKGGKLAALEKLRKAKAAGEKHKYEVEEEKVVYDVVDENEYSSIVKQRQDDDWIVDDDGAGYVEDGREIFDDDLTEADAMENKRKKDVKEKKKNPNIVRPGTKPKANIKTMFMNQATTGGSKKKAEKDVSLANDDLLGDLMEELHKGPASNAIRPMPVKLKKKTPGSAKSPYNPFSTKTPPPRVKPLPPSQIKSIKQEPVDPPVPTPPRIKKIKSLPKPNIPDPEPDMEDFDEVDGMDVDVVKKETDIADTSDMVDFQDIDFNEDVEEVKQTKPASVKTQENMTMVRPKSEQLEAIPLETIATGWDTYKLESNNNQSEVMTDIQVDTSQLPLVTNEAGEQVLRFYWLDAYEDPYNNPGSIFLFGKVWIESAKTHVSCCLTVKNIERKVFVLPRPTRYNLKSGEDTGFEVNMMDVYTEFNERIAEKYKIKKFKSKKVTKNYAFEKSEVPVESEYLEIRYSADIPPLPSDLKGETFSHSRNITVGNENERSWLAGFEMPSYQIYIVMQQLEVFITKPEFITVINDSSIPPPPLIIGAACLIHNSFSMDKPAPKTPFQQHFSDIEMGQSMKVEILPTERALLGFLLAKIHKVDPDIIVGHDIYGFDLDILLHRINANKIPHWSKIGRLKRSRMPKLSGHAGHGGFVEKTATCGRMVCDVKISARELIRSRSYDLTELANQILKLKRIEVDYEQIKNMYMSSSQLLQLIEMTLVDSTYILRIMYELNVLPLALQITNICGNVMFIVPDKEYKKKQTAVVEELDDEEGGGGQSRKTQGRRKPAYTGGLVLDPKKGFYDKYILLLDFNSLYPSIIQEYNICFTTINRSEVNKQTSSGGDEDEEQIPDVPDQDLEPGILPTEIRKLVESRRQVKQLMKQDVTPEQYMQYDIRQKALKLTANSMYGCLGFTYSRFYAKPLAALVTSKGREILMHTKDLVQAMNLEVIYGDTDSIMVNTNCTDMETVFKLGNKVKSEVNKLYKLLEIEIDGVFKSMLLLKKKKYAALTVTKTPDGKYVTSEELKGLDIVRRDWCDLAREAGKFVVSQILSGESRETIVENIHAKLIDVGEQVKEDRIPIDLYLITKQLTKNPEDYPDKKSLPHVQVAMRINSKGGKKMKAGDTIPYVICQDGSTLAASQRAYHPDELAKSESLKIDTKYYLAQQVWIHLVIKHAARQQENEDDDALLGGVQLSDEEKYKDCERLKLKCPEPECGREIILDTVFTGAESFLECTLSRCPNQNCKWTPIENVKAIMNKLTTAIRQHIKKYYEGWLKCEDSACGSRTRKLPLTFYTDSDLYHQLGFYQHVFDYEKAFTRLSDKEQIVDRLHEFITGSCYKEKKKFV</sequence>
<name>A0ABQ9EXS7_TEGGR</name>
<feature type="compositionally biased region" description="Basic and acidic residues" evidence="13">
    <location>
        <begin position="96"/>
        <end position="106"/>
    </location>
</feature>
<feature type="domain" description="Zinc finger DNA-directed DNA polymerase family B alpha" evidence="16">
    <location>
        <begin position="1198"/>
        <end position="1329"/>
    </location>
</feature>
<dbReference type="SUPFAM" id="SSF56672">
    <property type="entry name" value="DNA/RNA polymerases"/>
    <property type="match status" value="1"/>
</dbReference>
<evidence type="ECO:0000259" key="15">
    <source>
        <dbReference type="Pfam" id="PF03104"/>
    </source>
</evidence>
<evidence type="ECO:0000256" key="13">
    <source>
        <dbReference type="SAM" id="MobiDB-lite"/>
    </source>
</evidence>
<feature type="region of interest" description="Disordered" evidence="13">
    <location>
        <begin position="1"/>
        <end position="23"/>
    </location>
</feature>
<dbReference type="InterPro" id="IPR012337">
    <property type="entry name" value="RNaseH-like_sf"/>
</dbReference>
<comment type="caution">
    <text evidence="18">The sequence shown here is derived from an EMBL/GenBank/DDBJ whole genome shotgun (WGS) entry which is preliminary data.</text>
</comment>
<dbReference type="InterPro" id="IPR045846">
    <property type="entry name" value="POLBc_alpha"/>
</dbReference>
<evidence type="ECO:0000256" key="5">
    <source>
        <dbReference type="ARBA" id="ARBA00022705"/>
    </source>
</evidence>
<keyword evidence="19" id="KW-1185">Reference proteome</keyword>
<evidence type="ECO:0000259" key="14">
    <source>
        <dbReference type="Pfam" id="PF00136"/>
    </source>
</evidence>
<evidence type="ECO:0000259" key="16">
    <source>
        <dbReference type="Pfam" id="PF08996"/>
    </source>
</evidence>
<accession>A0ABQ9EXS7</accession>
<dbReference type="InterPro" id="IPR023211">
    <property type="entry name" value="DNA_pol_palm_dom_sf"/>
</dbReference>
<feature type="domain" description="DNA-directed DNA polymerase family B exonuclease" evidence="15">
    <location>
        <begin position="559"/>
        <end position="689"/>
    </location>
</feature>
<dbReference type="Pfam" id="PF08996">
    <property type="entry name" value="zf-DNA_Pol"/>
    <property type="match status" value="1"/>
</dbReference>
<feature type="compositionally biased region" description="Basic and acidic residues" evidence="13">
    <location>
        <begin position="14"/>
        <end position="23"/>
    </location>
</feature>
<evidence type="ECO:0000256" key="7">
    <source>
        <dbReference type="ARBA" id="ARBA00022771"/>
    </source>
</evidence>
<keyword evidence="10 12" id="KW-0238">DNA-binding</keyword>
<evidence type="ECO:0000259" key="17">
    <source>
        <dbReference type="Pfam" id="PF12254"/>
    </source>
</evidence>
<gene>
    <name evidence="18" type="ORF">KUTeg_011831</name>
</gene>